<dbReference type="AlphaFoldDB" id="A0AAV9NFH7"/>
<keyword evidence="3" id="KW-1185">Reference proteome</keyword>
<organism evidence="2 3">
    <name type="scientific">Exophiala bonariae</name>
    <dbReference type="NCBI Taxonomy" id="1690606"/>
    <lineage>
        <taxon>Eukaryota</taxon>
        <taxon>Fungi</taxon>
        <taxon>Dikarya</taxon>
        <taxon>Ascomycota</taxon>
        <taxon>Pezizomycotina</taxon>
        <taxon>Eurotiomycetes</taxon>
        <taxon>Chaetothyriomycetidae</taxon>
        <taxon>Chaetothyriales</taxon>
        <taxon>Herpotrichiellaceae</taxon>
        <taxon>Exophiala</taxon>
    </lineage>
</organism>
<evidence type="ECO:0008006" key="4">
    <source>
        <dbReference type="Google" id="ProtNLM"/>
    </source>
</evidence>
<feature type="compositionally biased region" description="Polar residues" evidence="1">
    <location>
        <begin position="407"/>
        <end position="417"/>
    </location>
</feature>
<dbReference type="GeneID" id="89981023"/>
<evidence type="ECO:0000256" key="1">
    <source>
        <dbReference type="SAM" id="MobiDB-lite"/>
    </source>
</evidence>
<gene>
    <name evidence="2" type="ORF">LTR84_012886</name>
</gene>
<dbReference type="EMBL" id="JAVRRD010000009">
    <property type="protein sequence ID" value="KAK5055138.1"/>
    <property type="molecule type" value="Genomic_DNA"/>
</dbReference>
<dbReference type="RefSeq" id="XP_064707569.1">
    <property type="nucleotide sequence ID" value="XM_064856393.1"/>
</dbReference>
<sequence>MAPGESSGPKASAATNIDNIPASQRVYLGARADGYLNFYSRGPSPGFDVVNTITGGYASMGPAAMLALGLTECCARFGRGKVFHFIKPLISKATLTRDMWPDEYISLPELIFTDYIWTEAESIQWLQSPHWQRLDLLNARGNALSISSPVVPVTLCWETKTDYSNINFFQGLAPVMLYCNDRGAVYMGLHEDLSHHAKYFDRAAKLPLIGRRVWYAEKEKIPQFQMRSGNQVLQELLSLYQSRRPGVVFVHEEIVKESIQAHHKWVANGGYTIASDKDLGPDVAAAAELVRNRRGFQNTVAPAREQPDTTAIRAELRDLRVEVAAWPASVKEAYADFINAANRGVSVVVEFTISNINWQDLSVEHKRKILRLWELEQEVSTVMEVEDQAMIDLTAQVEQETLDPPEHTSQLQQPSTSTRGRATRARGNRGRATPARARGTRVASTSAPPARTSSARASSARATPMRVTRRRAIPDDSDNEETASDRMTNSPDLTDSSEKAVEPEASTGVQDEDEIMTIPDYQDSSSTF</sequence>
<proteinExistence type="predicted"/>
<reference evidence="2 3" key="1">
    <citation type="submission" date="2023-08" db="EMBL/GenBank/DDBJ databases">
        <title>Black Yeasts Isolated from many extreme environments.</title>
        <authorList>
            <person name="Coleine C."/>
            <person name="Stajich J.E."/>
            <person name="Selbmann L."/>
        </authorList>
    </citation>
    <scope>NUCLEOTIDE SEQUENCE [LARGE SCALE GENOMIC DNA]</scope>
    <source>
        <strain evidence="2 3">CCFEE 5792</strain>
    </source>
</reference>
<feature type="region of interest" description="Disordered" evidence="1">
    <location>
        <begin position="400"/>
        <end position="528"/>
    </location>
</feature>
<protein>
    <recommendedName>
        <fullName evidence="4">PNPLA domain-containing protein</fullName>
    </recommendedName>
</protein>
<evidence type="ECO:0000313" key="3">
    <source>
        <dbReference type="Proteomes" id="UP001358417"/>
    </source>
</evidence>
<name>A0AAV9NFH7_9EURO</name>
<comment type="caution">
    <text evidence="2">The sequence shown here is derived from an EMBL/GenBank/DDBJ whole genome shotgun (WGS) entry which is preliminary data.</text>
</comment>
<feature type="compositionally biased region" description="Low complexity" evidence="1">
    <location>
        <begin position="430"/>
        <end position="464"/>
    </location>
</feature>
<accession>A0AAV9NFH7</accession>
<evidence type="ECO:0000313" key="2">
    <source>
        <dbReference type="EMBL" id="KAK5055138.1"/>
    </source>
</evidence>
<dbReference type="Proteomes" id="UP001358417">
    <property type="component" value="Unassembled WGS sequence"/>
</dbReference>
<feature type="compositionally biased region" description="Polar residues" evidence="1">
    <location>
        <begin position="485"/>
        <end position="494"/>
    </location>
</feature>